<dbReference type="PANTHER" id="PTHR42713">
    <property type="entry name" value="HISTIDINE KINASE-RELATED"/>
    <property type="match status" value="1"/>
</dbReference>
<evidence type="ECO:0000259" key="11">
    <source>
        <dbReference type="PROSITE" id="PS01124"/>
    </source>
</evidence>
<dbReference type="Gene3D" id="3.40.50.2300">
    <property type="match status" value="1"/>
</dbReference>
<dbReference type="CDD" id="cd17536">
    <property type="entry name" value="REC_YesN-like"/>
    <property type="match status" value="1"/>
</dbReference>
<protein>
    <recommendedName>
        <fullName evidence="2">Stage 0 sporulation protein A homolog</fullName>
    </recommendedName>
</protein>
<dbReference type="PANTHER" id="PTHR42713:SF3">
    <property type="entry name" value="TRANSCRIPTIONAL REGULATORY PROTEIN HPTR"/>
    <property type="match status" value="1"/>
</dbReference>
<sequence length="511" mass="60003">MKFIIADDEPIVREGLKTIIDWSEMGFTLCDEASDGKEAVEKIMENNPDLVILDVKMPELSGVKVAEIVRQQGYHGKIIILSGFSDFAYAQAAIRYGVESYLVKPIDEEELIDALLKARKKIEEENLSGLYNSQKLHNAKDMLLKHLLTDSMPRLDESFTDYGLTFHEPPFQLAMLDYSCYRDIDSRFYYNYWQRVYSHHPAEFLMIDNSLVILIKGRAAIQHFTANIPIWLGKAKQEGLLQPFVIISDTFSEVRDFSENYQKLKNISNRRFFYYKDNKPVFLNDLPGKDELVSAEKLNPIEFTESIYMAILDKNTSLISMTAHKLYRVLQNRDFNVEQIYQIMINCIVQLKALLNETYIKEFIEFNENELINQICTCSTLYEIINLLEDRFTLFCDYVKKSSEVKIIEKVLNYIDLHYNEELKLEKIADLFGYNPAYLGRLLYFRIGTNFNLYIERKRLDKAKDMLIHTDIKIPDICNLVGYQNVEYFYRKFKKYTNYTPGNYRTQHCNN</sequence>
<dbReference type="GO" id="GO:0000160">
    <property type="term" value="P:phosphorelay signal transduction system"/>
    <property type="evidence" value="ECO:0007669"/>
    <property type="project" value="UniProtKB-KW"/>
</dbReference>
<proteinExistence type="predicted"/>
<dbReference type="SMART" id="SM00342">
    <property type="entry name" value="HTH_ARAC"/>
    <property type="match status" value="1"/>
</dbReference>
<dbReference type="GO" id="GO:0043565">
    <property type="term" value="F:sequence-specific DNA binding"/>
    <property type="evidence" value="ECO:0007669"/>
    <property type="project" value="InterPro"/>
</dbReference>
<evidence type="ECO:0000256" key="1">
    <source>
        <dbReference type="ARBA" id="ARBA00004496"/>
    </source>
</evidence>
<feature type="domain" description="HTH araC/xylS-type" evidence="11">
    <location>
        <begin position="409"/>
        <end position="507"/>
    </location>
</feature>
<dbReference type="SUPFAM" id="SSF46689">
    <property type="entry name" value="Homeodomain-like"/>
    <property type="match status" value="1"/>
</dbReference>
<accession>A0A1M6XSF2</accession>
<keyword evidence="6" id="KW-0805">Transcription regulation</keyword>
<evidence type="ECO:0000313" key="14">
    <source>
        <dbReference type="Proteomes" id="UP000184386"/>
    </source>
</evidence>
<evidence type="ECO:0000256" key="2">
    <source>
        <dbReference type="ARBA" id="ARBA00018672"/>
    </source>
</evidence>
<evidence type="ECO:0000259" key="12">
    <source>
        <dbReference type="PROSITE" id="PS50110"/>
    </source>
</evidence>
<dbReference type="InterPro" id="IPR009057">
    <property type="entry name" value="Homeodomain-like_sf"/>
</dbReference>
<evidence type="ECO:0000313" key="13">
    <source>
        <dbReference type="EMBL" id="SHL08735.1"/>
    </source>
</evidence>
<dbReference type="PROSITE" id="PS50110">
    <property type="entry name" value="RESPONSE_REGULATORY"/>
    <property type="match status" value="1"/>
</dbReference>
<keyword evidence="8" id="KW-0804">Transcription</keyword>
<evidence type="ECO:0000256" key="8">
    <source>
        <dbReference type="ARBA" id="ARBA00023163"/>
    </source>
</evidence>
<keyword evidence="5" id="KW-0902">Two-component regulatory system</keyword>
<dbReference type="RefSeq" id="WP_073278666.1">
    <property type="nucleotide sequence ID" value="NZ_FRAC01000023.1"/>
</dbReference>
<gene>
    <name evidence="13" type="ORF">SAMN02745136_04041</name>
</gene>
<dbReference type="InterPro" id="IPR001789">
    <property type="entry name" value="Sig_transdc_resp-reg_receiver"/>
</dbReference>
<keyword evidence="4 10" id="KW-0597">Phosphoprotein</keyword>
<keyword evidence="7" id="KW-0238">DNA-binding</keyword>
<dbReference type="GO" id="GO:0005737">
    <property type="term" value="C:cytoplasm"/>
    <property type="evidence" value="ECO:0007669"/>
    <property type="project" value="UniProtKB-SubCell"/>
</dbReference>
<dbReference type="PROSITE" id="PS00041">
    <property type="entry name" value="HTH_ARAC_FAMILY_1"/>
    <property type="match status" value="1"/>
</dbReference>
<dbReference type="InterPro" id="IPR051552">
    <property type="entry name" value="HptR"/>
</dbReference>
<dbReference type="Pfam" id="PF12833">
    <property type="entry name" value="HTH_18"/>
    <property type="match status" value="1"/>
</dbReference>
<feature type="domain" description="Response regulatory" evidence="12">
    <location>
        <begin position="2"/>
        <end position="119"/>
    </location>
</feature>
<dbReference type="AlphaFoldDB" id="A0A1M6XSF2"/>
<dbReference type="InterPro" id="IPR011006">
    <property type="entry name" value="CheY-like_superfamily"/>
</dbReference>
<dbReference type="EMBL" id="FRAC01000023">
    <property type="protein sequence ID" value="SHL08735.1"/>
    <property type="molecule type" value="Genomic_DNA"/>
</dbReference>
<dbReference type="SUPFAM" id="SSF52172">
    <property type="entry name" value="CheY-like"/>
    <property type="match status" value="1"/>
</dbReference>
<comment type="subcellular location">
    <subcellularLocation>
        <location evidence="1">Cytoplasm</location>
    </subcellularLocation>
</comment>
<evidence type="ECO:0000256" key="9">
    <source>
        <dbReference type="ARBA" id="ARBA00024867"/>
    </source>
</evidence>
<dbReference type="InterPro" id="IPR018060">
    <property type="entry name" value="HTH_AraC"/>
</dbReference>
<evidence type="ECO:0000256" key="4">
    <source>
        <dbReference type="ARBA" id="ARBA00022553"/>
    </source>
</evidence>
<keyword evidence="3" id="KW-0963">Cytoplasm</keyword>
<evidence type="ECO:0000256" key="3">
    <source>
        <dbReference type="ARBA" id="ARBA00022490"/>
    </source>
</evidence>
<reference evidence="13 14" key="1">
    <citation type="submission" date="2016-11" db="EMBL/GenBank/DDBJ databases">
        <authorList>
            <person name="Jaros S."/>
            <person name="Januszkiewicz K."/>
            <person name="Wedrychowicz H."/>
        </authorList>
    </citation>
    <scope>NUCLEOTIDE SEQUENCE [LARGE SCALE GENOMIC DNA]</scope>
    <source>
        <strain evidence="13 14">DSM 15929</strain>
    </source>
</reference>
<evidence type="ECO:0000256" key="10">
    <source>
        <dbReference type="PROSITE-ProRule" id="PRU00169"/>
    </source>
</evidence>
<comment type="function">
    <text evidence="9">May play the central regulatory role in sporulation. It may be an element of the effector pathway responsible for the activation of sporulation genes in response to nutritional stress. Spo0A may act in concert with spo0H (a sigma factor) to control the expression of some genes that are critical to the sporulation process.</text>
</comment>
<organism evidence="13 14">
    <name type="scientific">Anaerocolumna jejuensis DSM 15929</name>
    <dbReference type="NCBI Taxonomy" id="1121322"/>
    <lineage>
        <taxon>Bacteria</taxon>
        <taxon>Bacillati</taxon>
        <taxon>Bacillota</taxon>
        <taxon>Clostridia</taxon>
        <taxon>Lachnospirales</taxon>
        <taxon>Lachnospiraceae</taxon>
        <taxon>Anaerocolumna</taxon>
    </lineage>
</organism>
<evidence type="ECO:0000256" key="7">
    <source>
        <dbReference type="ARBA" id="ARBA00023125"/>
    </source>
</evidence>
<dbReference type="Gene3D" id="1.10.10.60">
    <property type="entry name" value="Homeodomain-like"/>
    <property type="match status" value="2"/>
</dbReference>
<keyword evidence="14" id="KW-1185">Reference proteome</keyword>
<dbReference type="PROSITE" id="PS01124">
    <property type="entry name" value="HTH_ARAC_FAMILY_2"/>
    <property type="match status" value="1"/>
</dbReference>
<evidence type="ECO:0000256" key="5">
    <source>
        <dbReference type="ARBA" id="ARBA00023012"/>
    </source>
</evidence>
<dbReference type="GO" id="GO:0003700">
    <property type="term" value="F:DNA-binding transcription factor activity"/>
    <property type="evidence" value="ECO:0007669"/>
    <property type="project" value="InterPro"/>
</dbReference>
<dbReference type="SMART" id="SM00448">
    <property type="entry name" value="REC"/>
    <property type="match status" value="1"/>
</dbReference>
<feature type="modified residue" description="4-aspartylphosphate" evidence="10">
    <location>
        <position position="54"/>
    </location>
</feature>
<name>A0A1M6XSF2_9FIRM</name>
<dbReference type="Pfam" id="PF00072">
    <property type="entry name" value="Response_reg"/>
    <property type="match status" value="1"/>
</dbReference>
<dbReference type="STRING" id="1121322.SAMN02745136_04041"/>
<dbReference type="Proteomes" id="UP000184386">
    <property type="component" value="Unassembled WGS sequence"/>
</dbReference>
<evidence type="ECO:0000256" key="6">
    <source>
        <dbReference type="ARBA" id="ARBA00023015"/>
    </source>
</evidence>
<dbReference type="InterPro" id="IPR018062">
    <property type="entry name" value="HTH_AraC-typ_CS"/>
</dbReference>